<dbReference type="Proteomes" id="UP000267096">
    <property type="component" value="Unassembled WGS sequence"/>
</dbReference>
<gene>
    <name evidence="2" type="ORF">ASIM_LOCUS7822</name>
</gene>
<keyword evidence="1" id="KW-0812">Transmembrane</keyword>
<feature type="non-terminal residue" evidence="2">
    <location>
        <position position="92"/>
    </location>
</feature>
<dbReference type="GO" id="GO:0006506">
    <property type="term" value="P:GPI anchor biosynthetic process"/>
    <property type="evidence" value="ECO:0007669"/>
    <property type="project" value="TreeGrafter"/>
</dbReference>
<reference evidence="2 3" key="1">
    <citation type="submission" date="2018-11" db="EMBL/GenBank/DDBJ databases">
        <authorList>
            <consortium name="Pathogen Informatics"/>
        </authorList>
    </citation>
    <scope>NUCLEOTIDE SEQUENCE [LARGE SCALE GENOMIC DNA]</scope>
</reference>
<protein>
    <submittedName>
        <fullName evidence="2">Uncharacterized protein</fullName>
    </submittedName>
</protein>
<keyword evidence="3" id="KW-1185">Reference proteome</keyword>
<keyword evidence="1" id="KW-0472">Membrane</keyword>
<dbReference type="GO" id="GO:0000506">
    <property type="term" value="C:glycosylphosphatidylinositol-N-acetylglucosaminyltransferase (GPI-GnT) complex"/>
    <property type="evidence" value="ECO:0007669"/>
    <property type="project" value="TreeGrafter"/>
</dbReference>
<organism evidence="2 3">
    <name type="scientific">Anisakis simplex</name>
    <name type="common">Herring worm</name>
    <dbReference type="NCBI Taxonomy" id="6269"/>
    <lineage>
        <taxon>Eukaryota</taxon>
        <taxon>Metazoa</taxon>
        <taxon>Ecdysozoa</taxon>
        <taxon>Nematoda</taxon>
        <taxon>Chromadorea</taxon>
        <taxon>Rhabditida</taxon>
        <taxon>Spirurina</taxon>
        <taxon>Ascaridomorpha</taxon>
        <taxon>Ascaridoidea</taxon>
        <taxon>Anisakidae</taxon>
        <taxon>Anisakis</taxon>
        <taxon>Anisakis simplex complex</taxon>
    </lineage>
</organism>
<dbReference type="OrthoDB" id="5861017at2759"/>
<evidence type="ECO:0000256" key="1">
    <source>
        <dbReference type="SAM" id="Phobius"/>
    </source>
</evidence>
<sequence length="92" mass="10682">MVNALMRAIQLREQGHLIPPDQKHAMVKNMYAWSEVAKRTERVYAAAMRERPPSWWAGIKNYYNCGIGFGILYIWVALTNMMCLLLLDLLQP</sequence>
<dbReference type="GO" id="GO:0017176">
    <property type="term" value="F:phosphatidylinositol N-acetylglucosaminyltransferase activity"/>
    <property type="evidence" value="ECO:0007669"/>
    <property type="project" value="TreeGrafter"/>
</dbReference>
<evidence type="ECO:0000313" key="3">
    <source>
        <dbReference type="Proteomes" id="UP000267096"/>
    </source>
</evidence>
<dbReference type="PANTHER" id="PTHR45871">
    <property type="entry name" value="N-ACETYLGLUCOSAMINYL-PHOSPHATIDYLINOSITOL BIOSYNTHETIC PROTEIN"/>
    <property type="match status" value="1"/>
</dbReference>
<name>A0A3P6PEF7_ANISI</name>
<proteinExistence type="predicted"/>
<dbReference type="AlphaFoldDB" id="A0A3P6PEF7"/>
<evidence type="ECO:0000313" key="2">
    <source>
        <dbReference type="EMBL" id="VDK30140.1"/>
    </source>
</evidence>
<dbReference type="EMBL" id="UYRR01019811">
    <property type="protein sequence ID" value="VDK30140.1"/>
    <property type="molecule type" value="Genomic_DNA"/>
</dbReference>
<keyword evidence="1" id="KW-1133">Transmembrane helix</keyword>
<feature type="transmembrane region" description="Helical" evidence="1">
    <location>
        <begin position="61"/>
        <end position="87"/>
    </location>
</feature>
<dbReference type="PANTHER" id="PTHR45871:SF1">
    <property type="entry name" value="PHOSPHATIDYLINOSITOL N-ACETYLGLUCOSAMINYLTRANSFERASE SUBUNIT A"/>
    <property type="match status" value="1"/>
</dbReference>
<accession>A0A3P6PEF7</accession>